<protein>
    <submittedName>
        <fullName evidence="1">Uncharacterized protein</fullName>
    </submittedName>
</protein>
<proteinExistence type="predicted"/>
<evidence type="ECO:0000313" key="1">
    <source>
        <dbReference type="EMBL" id="EKV27120.1"/>
    </source>
</evidence>
<reference evidence="1 2" key="1">
    <citation type="journal article" date="2013" name="Genome Announc.">
        <title>Draft Genome Sequence of an Alphaproteobacterium, Caenispirillum salinarum AK4(T), Isolated from a Solar Saltern.</title>
        <authorList>
            <person name="Khatri I."/>
            <person name="Singh A."/>
            <person name="Korpole S."/>
            <person name="Pinnaka A.K."/>
            <person name="Subramanian S."/>
        </authorList>
    </citation>
    <scope>NUCLEOTIDE SEQUENCE [LARGE SCALE GENOMIC DNA]</scope>
    <source>
        <strain evidence="1 2">AK4</strain>
    </source>
</reference>
<organism evidence="1 2">
    <name type="scientific">Caenispirillum salinarum AK4</name>
    <dbReference type="NCBI Taxonomy" id="1238182"/>
    <lineage>
        <taxon>Bacteria</taxon>
        <taxon>Pseudomonadati</taxon>
        <taxon>Pseudomonadota</taxon>
        <taxon>Alphaproteobacteria</taxon>
        <taxon>Rhodospirillales</taxon>
        <taxon>Novispirillaceae</taxon>
        <taxon>Caenispirillum</taxon>
    </lineage>
</organism>
<evidence type="ECO:0000313" key="2">
    <source>
        <dbReference type="Proteomes" id="UP000009881"/>
    </source>
</evidence>
<dbReference type="EMBL" id="ANHY01000021">
    <property type="protein sequence ID" value="EKV27120.1"/>
    <property type="molecule type" value="Genomic_DNA"/>
</dbReference>
<dbReference type="Proteomes" id="UP000009881">
    <property type="component" value="Unassembled WGS sequence"/>
</dbReference>
<dbReference type="eggNOG" id="ENOG5033E7Y">
    <property type="taxonomic scope" value="Bacteria"/>
</dbReference>
<keyword evidence="2" id="KW-1185">Reference proteome</keyword>
<gene>
    <name evidence="1" type="ORF">C882_2049</name>
</gene>
<name>K9GMA1_9PROT</name>
<dbReference type="RefSeq" id="WP_009542445.1">
    <property type="nucleotide sequence ID" value="NZ_ANHY01000021.1"/>
</dbReference>
<sequence>MTAELLDRLHLVPGSVARLMDAPDDWSRRLPAMAAEGVTWVGGGPCSWLLAFASDRAALQALVPRAVPVLAEDAVFWVAHPRGSHSDLTREKGWQPLIAEGFGATECVPLDERWQALRFTHQHDTHLRHGGVSRP</sequence>
<dbReference type="OrthoDB" id="9800461at2"/>
<comment type="caution">
    <text evidence="1">The sequence shown here is derived from an EMBL/GenBank/DDBJ whole genome shotgun (WGS) entry which is preliminary data.</text>
</comment>
<dbReference type="AlphaFoldDB" id="K9GMA1"/>
<dbReference type="STRING" id="1238182.C882_2049"/>
<accession>K9GMA1</accession>